<dbReference type="Pfam" id="PF16971">
    <property type="entry name" value="RcpB"/>
    <property type="match status" value="1"/>
</dbReference>
<evidence type="ECO:0000313" key="2">
    <source>
        <dbReference type="EMBL" id="EEX49594.1"/>
    </source>
</evidence>
<dbReference type="STRING" id="667128.HMPREF0621_1641"/>
<evidence type="ECO:0008006" key="4">
    <source>
        <dbReference type="Google" id="ProtNLM"/>
    </source>
</evidence>
<organism evidence="2 3">
    <name type="scientific">Pasteurella dagmatis ATCC 43325</name>
    <dbReference type="NCBI Taxonomy" id="667128"/>
    <lineage>
        <taxon>Bacteria</taxon>
        <taxon>Pseudomonadati</taxon>
        <taxon>Pseudomonadota</taxon>
        <taxon>Gammaproteobacteria</taxon>
        <taxon>Pasteurellales</taxon>
        <taxon>Pasteurellaceae</taxon>
        <taxon>Pasteurella</taxon>
    </lineage>
</organism>
<reference evidence="2 3" key="1">
    <citation type="submission" date="2009-10" db="EMBL/GenBank/DDBJ databases">
        <authorList>
            <person name="Muzny D."/>
            <person name="Qin X."/>
            <person name="Deng J."/>
            <person name="Jiang H."/>
            <person name="Liu Y."/>
            <person name="Qu J."/>
            <person name="Song X.-Z."/>
            <person name="Zhang L."/>
            <person name="Thornton R."/>
            <person name="Coyle M."/>
            <person name="Francisco L."/>
            <person name="Jackson L."/>
            <person name="Javaid M."/>
            <person name="Korchina V."/>
            <person name="Kovar C."/>
            <person name="Mata R."/>
            <person name="Mathew T."/>
            <person name="Ngo R."/>
            <person name="Nguyen L."/>
            <person name="Nguyen N."/>
            <person name="Okwuonu G."/>
            <person name="Ongeri F."/>
            <person name="Pham C."/>
            <person name="Simmons D."/>
            <person name="Wilczek-Boney K."/>
            <person name="Hale W."/>
            <person name="Jakkamsetti A."/>
            <person name="Pham P."/>
            <person name="Ruth R."/>
            <person name="San Lucas F."/>
            <person name="Warren J."/>
            <person name="Zhang J."/>
            <person name="Zhao Z."/>
            <person name="Zhou C."/>
            <person name="Zhu D."/>
            <person name="Lee S."/>
            <person name="Bess C."/>
            <person name="Blankenburg K."/>
            <person name="Forbes L."/>
            <person name="Fu Q."/>
            <person name="Gubbala S."/>
            <person name="Hirani K."/>
            <person name="Jayaseelan J.C."/>
            <person name="Lara F."/>
            <person name="Munidasa M."/>
            <person name="Palculict T."/>
            <person name="Patil S."/>
            <person name="Pu L.-L."/>
            <person name="Saada N."/>
            <person name="Tang L."/>
            <person name="Weissenberger G."/>
            <person name="Zhu Y."/>
            <person name="Hemphill L."/>
            <person name="Shang Y."/>
            <person name="Youmans B."/>
            <person name="Ayvaz T."/>
            <person name="Ross M."/>
            <person name="Santibanez J."/>
            <person name="Aqrawi P."/>
            <person name="Gross S."/>
            <person name="Joshi V."/>
            <person name="Fowler G."/>
            <person name="Nazareth L."/>
            <person name="Reid J."/>
            <person name="Worley K."/>
            <person name="Petrosino J."/>
            <person name="Highlander S."/>
            <person name="Gibbs R."/>
        </authorList>
    </citation>
    <scope>NUCLEOTIDE SEQUENCE [LARGE SCALE GENOMIC DNA]</scope>
    <source>
        <strain evidence="2 3">ATCC 43325</strain>
    </source>
</reference>
<dbReference type="HOGENOM" id="CLU_1591118_0_0_6"/>
<protein>
    <recommendedName>
        <fullName evidence="4">Rough colony protein B</fullName>
    </recommendedName>
</protein>
<dbReference type="Proteomes" id="UP000005519">
    <property type="component" value="Unassembled WGS sequence"/>
</dbReference>
<feature type="signal peptide" evidence="1">
    <location>
        <begin position="1"/>
        <end position="21"/>
    </location>
</feature>
<sequence>MKKLILSVFLGIFFISNNAIASLNELSNNAKVAAPTQSKQFNKSYIVNRYVLSDYSDVTYHNLMHSVIRDLGSDKSKYINFVWKDKNAKKRAVKIRDFLVKRGIDSKRIIFKRQDKNALYPLFVEIARIGVKKTNCRVTTAEDMMSWDGHNPCASKNNHRIQLKY</sequence>
<dbReference type="RefSeq" id="WP_005762563.1">
    <property type="nucleotide sequence ID" value="NZ_GG704810.1"/>
</dbReference>
<evidence type="ECO:0000256" key="1">
    <source>
        <dbReference type="SAM" id="SignalP"/>
    </source>
</evidence>
<evidence type="ECO:0000313" key="3">
    <source>
        <dbReference type="Proteomes" id="UP000005519"/>
    </source>
</evidence>
<keyword evidence="1" id="KW-0732">Signal</keyword>
<dbReference type="AlphaFoldDB" id="C9PRL7"/>
<proteinExistence type="predicted"/>
<gene>
    <name evidence="2" type="ORF">HMPREF0621_1641</name>
</gene>
<dbReference type="EMBL" id="ACZR01000018">
    <property type="protein sequence ID" value="EEX49594.1"/>
    <property type="molecule type" value="Genomic_DNA"/>
</dbReference>
<name>C9PRL7_9PAST</name>
<accession>C9PRL7</accession>
<keyword evidence="3" id="KW-1185">Reference proteome</keyword>
<comment type="caution">
    <text evidence="2">The sequence shown here is derived from an EMBL/GenBank/DDBJ whole genome shotgun (WGS) entry which is preliminary data.</text>
</comment>
<dbReference type="OrthoDB" id="5679242at2"/>
<dbReference type="InterPro" id="IPR031579">
    <property type="entry name" value="RcpB"/>
</dbReference>
<feature type="chain" id="PRO_5002998550" description="Rough colony protein B" evidence="1">
    <location>
        <begin position="22"/>
        <end position="165"/>
    </location>
</feature>